<dbReference type="Pfam" id="PF03478">
    <property type="entry name" value="Beta-prop_KIB1-4"/>
    <property type="match status" value="1"/>
</dbReference>
<evidence type="ECO:0000259" key="1">
    <source>
        <dbReference type="Pfam" id="PF03478"/>
    </source>
</evidence>
<organism evidence="2 3">
    <name type="scientific">Perilla frutescens var. hirtella</name>
    <name type="common">Perilla citriodora</name>
    <name type="synonym">Perilla setoyensis</name>
    <dbReference type="NCBI Taxonomy" id="608512"/>
    <lineage>
        <taxon>Eukaryota</taxon>
        <taxon>Viridiplantae</taxon>
        <taxon>Streptophyta</taxon>
        <taxon>Embryophyta</taxon>
        <taxon>Tracheophyta</taxon>
        <taxon>Spermatophyta</taxon>
        <taxon>Magnoliopsida</taxon>
        <taxon>eudicotyledons</taxon>
        <taxon>Gunneridae</taxon>
        <taxon>Pentapetalae</taxon>
        <taxon>asterids</taxon>
        <taxon>lamiids</taxon>
        <taxon>Lamiales</taxon>
        <taxon>Lamiaceae</taxon>
        <taxon>Nepetoideae</taxon>
        <taxon>Elsholtzieae</taxon>
        <taxon>Perilla</taxon>
    </lineage>
</organism>
<dbReference type="InterPro" id="IPR050942">
    <property type="entry name" value="F-box_BR-signaling"/>
</dbReference>
<protein>
    <recommendedName>
        <fullName evidence="1">KIB1-4 beta-propeller domain-containing protein</fullName>
    </recommendedName>
</protein>
<evidence type="ECO:0000313" key="3">
    <source>
        <dbReference type="Proteomes" id="UP001190926"/>
    </source>
</evidence>
<keyword evidence="3" id="KW-1185">Reference proteome</keyword>
<sequence length="421" mass="48032">MKSFTTCVFKPQPLPPPLLSRLLPKMILLPIFKVGDMDYTVYDLEDGQVKSQHTPRDGVYSDEMPPDGARLVGSSHGWVASFDESSSHVFLSNPISGRHIKLPPINTLRDPYIDSFKNAPPPTIKILAPSRVILSCSPDDEEDQCRAMMAFGPGGRLAFCVPGVSTEWTPLGYNHFSEDLCLKEVRPHEDIVYCSRRKVFASITSCKFKLNTFFYDHDQKNDLCDFQHIGFPHSHMLYWDIENPNFEFLPSEYERIIIPNQMDDERIIYCVDHDVSKLWEGEHLEMLRRECIQMPHLVSADQLSDQPLVVLRFVNRERGYTTVCFLVLKIDEANDFCFLVVEDLKGLAIFVGMNHSFAVPATGVLKPNSIYFTDGGRMTPRDAHASKLDCGIFDYDKKIIFSYYNVASFNPPMLWLTPSPI</sequence>
<name>A0AAD4J5A8_PERFH</name>
<dbReference type="Proteomes" id="UP001190926">
    <property type="component" value="Unassembled WGS sequence"/>
</dbReference>
<accession>A0AAD4J5A8</accession>
<reference evidence="2 3" key="1">
    <citation type="journal article" date="2021" name="Nat. Commun.">
        <title>Incipient diploidization of the medicinal plant Perilla within 10,000 years.</title>
        <authorList>
            <person name="Zhang Y."/>
            <person name="Shen Q."/>
            <person name="Leng L."/>
            <person name="Zhang D."/>
            <person name="Chen S."/>
            <person name="Shi Y."/>
            <person name="Ning Z."/>
            <person name="Chen S."/>
        </authorList>
    </citation>
    <scope>NUCLEOTIDE SEQUENCE [LARGE SCALE GENOMIC DNA]</scope>
    <source>
        <strain evidence="3">cv. PC099</strain>
    </source>
</reference>
<evidence type="ECO:0000313" key="2">
    <source>
        <dbReference type="EMBL" id="KAH6827465.1"/>
    </source>
</evidence>
<feature type="domain" description="KIB1-4 beta-propeller" evidence="1">
    <location>
        <begin position="53"/>
        <end position="394"/>
    </location>
</feature>
<dbReference type="EMBL" id="SDAM02000148">
    <property type="protein sequence ID" value="KAH6827465.1"/>
    <property type="molecule type" value="Genomic_DNA"/>
</dbReference>
<proteinExistence type="predicted"/>
<dbReference type="AlphaFoldDB" id="A0AAD4J5A8"/>
<dbReference type="InterPro" id="IPR005174">
    <property type="entry name" value="KIB1-4_b-propeller"/>
</dbReference>
<comment type="caution">
    <text evidence="2">The sequence shown here is derived from an EMBL/GenBank/DDBJ whole genome shotgun (WGS) entry which is preliminary data.</text>
</comment>
<gene>
    <name evidence="2" type="ORF">C2S53_002502</name>
</gene>
<dbReference type="PANTHER" id="PTHR44259:SF37">
    <property type="entry name" value="DUF1618 DOMAIN-CONTAINING PROTEIN"/>
    <property type="match status" value="1"/>
</dbReference>
<dbReference type="PANTHER" id="PTHR44259">
    <property type="entry name" value="OS07G0183000 PROTEIN-RELATED"/>
    <property type="match status" value="1"/>
</dbReference>